<dbReference type="EMBL" id="ML220126">
    <property type="protein sequence ID" value="TGZ80213.1"/>
    <property type="molecule type" value="Genomic_DNA"/>
</dbReference>
<feature type="region of interest" description="Disordered" evidence="1">
    <location>
        <begin position="281"/>
        <end position="306"/>
    </location>
</feature>
<feature type="region of interest" description="Disordered" evidence="1">
    <location>
        <begin position="43"/>
        <end position="104"/>
    </location>
</feature>
<organism evidence="3 4">
    <name type="scientific">Ascodesmis nigricans</name>
    <dbReference type="NCBI Taxonomy" id="341454"/>
    <lineage>
        <taxon>Eukaryota</taxon>
        <taxon>Fungi</taxon>
        <taxon>Dikarya</taxon>
        <taxon>Ascomycota</taxon>
        <taxon>Pezizomycotina</taxon>
        <taxon>Pezizomycetes</taxon>
        <taxon>Pezizales</taxon>
        <taxon>Ascodesmidaceae</taxon>
        <taxon>Ascodesmis</taxon>
    </lineage>
</organism>
<evidence type="ECO:0000313" key="3">
    <source>
        <dbReference type="EMBL" id="TGZ80213.1"/>
    </source>
</evidence>
<dbReference type="GO" id="GO:1904263">
    <property type="term" value="P:positive regulation of TORC1 signaling"/>
    <property type="evidence" value="ECO:0007669"/>
    <property type="project" value="TreeGrafter"/>
</dbReference>
<dbReference type="Pfam" id="PF11704">
    <property type="entry name" value="Folliculin"/>
    <property type="match status" value="1"/>
</dbReference>
<evidence type="ECO:0000256" key="1">
    <source>
        <dbReference type="SAM" id="MobiDB-lite"/>
    </source>
</evidence>
<accession>A0A4S2MUM5</accession>
<dbReference type="PROSITE" id="PS51834">
    <property type="entry name" value="DENN_FLCN_SMCR8"/>
    <property type="match status" value="1"/>
</dbReference>
<dbReference type="InParanoid" id="A0A4S2MUM5"/>
<sequence length="463" mass="49451">MDFIISLAHFCEDHGPTSILCTQVIPPSCPLCYPHTQLHPIARTPSNSSSSTPPPSSHGLNTYRARDGRSSENTPASSPRILSPSGTPPSSPRGGFSPQPVAPTSAAAADMGCKSCSITIPQKINAAGTTAPGGRDGKPRFRSTEGYPVSSNYFLDDGEIASSPTPSTHTHTITYLSCRAPSLAQRFYTVRQSCIRTLNCEVTPGPIMFGDHTLGYTIANVFKINDPKARGGRRTYAFLCMSPHQKALIQSWSLITATFQSMAAEINSAVLEALARENKCKPPPLSPTASVSSRGPEGFLRRRNIGDGNTQRSLAELTGMDDVFVVIHTKFVQLLSSLTKLYGFATTGYDSPLPPPAIGIDGRSRAGSITSVAGDDAPRFRRNPSPRGLEKEMRHRERGEIKSPLLSPKPISSHDLLRPDRPSGSSQPTPTPTNSANAATGLLGTPPKSPKEGMAQRRQVAVG</sequence>
<feature type="compositionally biased region" description="Low complexity" evidence="1">
    <location>
        <begin position="422"/>
        <end position="441"/>
    </location>
</feature>
<dbReference type="STRING" id="341454.A0A4S2MUM5"/>
<dbReference type="PANTHER" id="PTHR31441:SF2">
    <property type="entry name" value="FOLLICULIN"/>
    <property type="match status" value="1"/>
</dbReference>
<keyword evidence="4" id="KW-1185">Reference proteome</keyword>
<reference evidence="3 4" key="1">
    <citation type="submission" date="2019-04" db="EMBL/GenBank/DDBJ databases">
        <title>Comparative genomics and transcriptomics to analyze fruiting body development in filamentous ascomycetes.</title>
        <authorList>
            <consortium name="DOE Joint Genome Institute"/>
            <person name="Lutkenhaus R."/>
            <person name="Traeger S."/>
            <person name="Breuer J."/>
            <person name="Kuo A."/>
            <person name="Lipzen A."/>
            <person name="Pangilinan J."/>
            <person name="Dilworth D."/>
            <person name="Sandor L."/>
            <person name="Poggeler S."/>
            <person name="Barry K."/>
            <person name="Grigoriev I.V."/>
            <person name="Nowrousian M."/>
        </authorList>
    </citation>
    <scope>NUCLEOTIDE SEQUENCE [LARGE SCALE GENOMIC DNA]</scope>
    <source>
        <strain evidence="3 4">CBS 389.68</strain>
    </source>
</reference>
<dbReference type="InterPro" id="IPR037520">
    <property type="entry name" value="Folliculin/SMCR8_longin"/>
</dbReference>
<dbReference type="GO" id="GO:0005829">
    <property type="term" value="C:cytosol"/>
    <property type="evidence" value="ECO:0007669"/>
    <property type="project" value="TreeGrafter"/>
</dbReference>
<feature type="region of interest" description="Disordered" evidence="1">
    <location>
        <begin position="352"/>
        <end position="463"/>
    </location>
</feature>
<dbReference type="InterPro" id="IPR037521">
    <property type="entry name" value="FLCN/SMCR8_DENN"/>
</dbReference>
<protein>
    <recommendedName>
        <fullName evidence="2">UDENN FLCN/SMCR8-type domain-containing protein</fullName>
    </recommendedName>
</protein>
<dbReference type="AlphaFoldDB" id="A0A4S2MUM5"/>
<feature type="compositionally biased region" description="Low complexity" evidence="1">
    <location>
        <begin position="402"/>
        <end position="413"/>
    </location>
</feature>
<dbReference type="GO" id="GO:0005096">
    <property type="term" value="F:GTPase activator activity"/>
    <property type="evidence" value="ECO:0007669"/>
    <property type="project" value="InterPro"/>
</dbReference>
<gene>
    <name evidence="3" type="ORF">EX30DRAFT_379628</name>
</gene>
<feature type="domain" description="UDENN FLCN/SMCR8-type" evidence="2">
    <location>
        <begin position="157"/>
        <end position="463"/>
    </location>
</feature>
<dbReference type="OrthoDB" id="5599713at2759"/>
<feature type="compositionally biased region" description="Basic and acidic residues" evidence="1">
    <location>
        <begin position="388"/>
        <end position="401"/>
    </location>
</feature>
<evidence type="ECO:0000259" key="2">
    <source>
        <dbReference type="PROSITE" id="PS51834"/>
    </source>
</evidence>
<dbReference type="PANTHER" id="PTHR31441">
    <property type="entry name" value="FOLLICULIN FAMILY MEMBER"/>
    <property type="match status" value="1"/>
</dbReference>
<dbReference type="Proteomes" id="UP000298138">
    <property type="component" value="Unassembled WGS sequence"/>
</dbReference>
<evidence type="ECO:0000313" key="4">
    <source>
        <dbReference type="Proteomes" id="UP000298138"/>
    </source>
</evidence>
<name>A0A4S2MUM5_9PEZI</name>
<dbReference type="InterPro" id="IPR021713">
    <property type="entry name" value="Folliculin"/>
</dbReference>
<proteinExistence type="predicted"/>